<proteinExistence type="inferred from homology"/>
<keyword evidence="13" id="KW-1185">Reference proteome</keyword>
<dbReference type="InterPro" id="IPR000209">
    <property type="entry name" value="Peptidase_S8/S53_dom"/>
</dbReference>
<name>A0A1H8UCN6_9BACL</name>
<evidence type="ECO:0000313" key="10">
    <source>
        <dbReference type="EMBL" id="QWU13202.1"/>
    </source>
</evidence>
<dbReference type="Gene3D" id="3.40.50.200">
    <property type="entry name" value="Peptidase S8/S53 domain"/>
    <property type="match status" value="1"/>
</dbReference>
<reference evidence="10 13" key="2">
    <citation type="submission" date="2021-06" db="EMBL/GenBank/DDBJ databases">
        <title>Whole genome sequence of Paenibacillus sophorae DSM23020 for comparative genomics.</title>
        <authorList>
            <person name="Kim M.-J."/>
            <person name="Lee G."/>
            <person name="Shin J.-H."/>
        </authorList>
    </citation>
    <scope>NUCLEOTIDE SEQUENCE [LARGE SCALE GENOMIC DNA]</scope>
    <source>
        <strain evidence="10 13">DSM 23020</strain>
    </source>
</reference>
<dbReference type="RefSeq" id="WP_051500531.1">
    <property type="nucleotide sequence ID" value="NZ_CP076607.1"/>
</dbReference>
<feature type="domain" description="Fervidolysin-like N-terminal prodomain" evidence="9">
    <location>
        <begin position="95"/>
        <end position="171"/>
    </location>
</feature>
<evidence type="ECO:0000256" key="5">
    <source>
        <dbReference type="PIRSR" id="PIRSR615500-1"/>
    </source>
</evidence>
<dbReference type="OrthoDB" id="9798386at2"/>
<dbReference type="GO" id="GO:0004252">
    <property type="term" value="F:serine-type endopeptidase activity"/>
    <property type="evidence" value="ECO:0007669"/>
    <property type="project" value="UniProtKB-UniRule"/>
</dbReference>
<dbReference type="EMBL" id="FODH01000017">
    <property type="protein sequence ID" value="SEP00634.1"/>
    <property type="molecule type" value="Genomic_DNA"/>
</dbReference>
<evidence type="ECO:0000256" key="6">
    <source>
        <dbReference type="PROSITE-ProRule" id="PRU01240"/>
    </source>
</evidence>
<evidence type="ECO:0000259" key="8">
    <source>
        <dbReference type="Pfam" id="PF00082"/>
    </source>
</evidence>
<dbReference type="STRING" id="1333845.SAMN04487895_11715"/>
<dbReference type="PROSITE" id="PS00137">
    <property type="entry name" value="SUBTILASE_HIS"/>
    <property type="match status" value="1"/>
</dbReference>
<evidence type="ECO:0000313" key="12">
    <source>
        <dbReference type="Proteomes" id="UP000198809"/>
    </source>
</evidence>
<feature type="active site" description="Charge relay system" evidence="5 6">
    <location>
        <position position="228"/>
    </location>
</feature>
<accession>A0A1H8UCN6</accession>
<keyword evidence="4 6" id="KW-0720">Serine protease</keyword>
<dbReference type="Pfam" id="PF00082">
    <property type="entry name" value="Peptidase_S8"/>
    <property type="match status" value="1"/>
</dbReference>
<dbReference type="InterPro" id="IPR023827">
    <property type="entry name" value="Peptidase_S8_Asp-AS"/>
</dbReference>
<dbReference type="InterPro" id="IPR015500">
    <property type="entry name" value="Peptidase_S8_subtilisin-rel"/>
</dbReference>
<sequence length="558" mass="61962">MNRLQEETNVGNYVWRGRKKIDLVKEEDRFTVISPDPNMIEKLSDLTGVHELSSLTPNIYKVKTSSTEREQLMSIMRSQNTNLVVHHAYRPKGSDGTIYYLTDQINLSFKAGTPETKIEQLLEKYKLKLIQAYDQPSLTYLVGVTSDSKENPIKVSNRLMEEPEIEYAEPNMINRFQPMYIPTDNLFPKQWHLNPTAGLFVDRQASVFAPNAWDITKGNRGIVVAVIDDGFDLSHPDFQGEGKIVFPKDYSDNDQWPYPEGEDYHGTPCAGVAVAEENGQGVVGVAPGCSLMPIRINFNLIMDDRKFKEIFEETARHADVISCSWGPAPAYAPLPAIVEDTFTRISVSGGPRGKGCVICFAAANFNAPINDPNPNQVFRWRDYEGRARETRGEILNGNAVHPNVIAVAASTSVNRHAEYSNWGKEISVCAPSNNFDSRLNRYAPGLGIWTTDNENGGFDAGIFTGRFGGTSSATPLVAGISALVLSANPNLTANEVKEILQRTADKIVDEQPDLEGNTRGKYDVNGHSQWFGYGKVNAFKAVQEAKRLVEPAREPQPI</sequence>
<dbReference type="Proteomes" id="UP000198809">
    <property type="component" value="Unassembled WGS sequence"/>
</dbReference>
<evidence type="ECO:0000259" key="9">
    <source>
        <dbReference type="Pfam" id="PF22148"/>
    </source>
</evidence>
<dbReference type="GO" id="GO:0016020">
    <property type="term" value="C:membrane"/>
    <property type="evidence" value="ECO:0007669"/>
    <property type="project" value="TreeGrafter"/>
</dbReference>
<reference evidence="11 12" key="1">
    <citation type="submission" date="2016-10" db="EMBL/GenBank/DDBJ databases">
        <authorList>
            <person name="de Groot N.N."/>
        </authorList>
    </citation>
    <scope>NUCLEOTIDE SEQUENCE [LARGE SCALE GENOMIC DNA]</scope>
    <source>
        <strain evidence="11 12">CGMCC 1.10238</strain>
    </source>
</reference>
<evidence type="ECO:0000256" key="2">
    <source>
        <dbReference type="ARBA" id="ARBA00022670"/>
    </source>
</evidence>
<dbReference type="SUPFAM" id="SSF52743">
    <property type="entry name" value="Subtilisin-like"/>
    <property type="match status" value="1"/>
</dbReference>
<evidence type="ECO:0000313" key="11">
    <source>
        <dbReference type="EMBL" id="SEP00634.1"/>
    </source>
</evidence>
<dbReference type="AlphaFoldDB" id="A0A1H8UCN6"/>
<feature type="active site" description="Charge relay system" evidence="5 6">
    <location>
        <position position="471"/>
    </location>
</feature>
<evidence type="ECO:0000256" key="7">
    <source>
        <dbReference type="RuleBase" id="RU003355"/>
    </source>
</evidence>
<keyword evidence="2 6" id="KW-0645">Protease</keyword>
<dbReference type="PANTHER" id="PTHR42884:SF14">
    <property type="entry name" value="NEUROENDOCRINE CONVERTASE 1"/>
    <property type="match status" value="1"/>
</dbReference>
<evidence type="ECO:0000313" key="13">
    <source>
        <dbReference type="Proteomes" id="UP000683429"/>
    </source>
</evidence>
<feature type="active site" description="Charge relay system" evidence="5 6">
    <location>
        <position position="265"/>
    </location>
</feature>
<dbReference type="PROSITE" id="PS00138">
    <property type="entry name" value="SUBTILASE_SER"/>
    <property type="match status" value="1"/>
</dbReference>
<dbReference type="InterPro" id="IPR036852">
    <property type="entry name" value="Peptidase_S8/S53_dom_sf"/>
</dbReference>
<dbReference type="PANTHER" id="PTHR42884">
    <property type="entry name" value="PROPROTEIN CONVERTASE SUBTILISIN/KEXIN-RELATED"/>
    <property type="match status" value="1"/>
</dbReference>
<dbReference type="PROSITE" id="PS00136">
    <property type="entry name" value="SUBTILASE_ASP"/>
    <property type="match status" value="1"/>
</dbReference>
<dbReference type="CDD" id="cd07498">
    <property type="entry name" value="Peptidases_S8_15"/>
    <property type="match status" value="1"/>
</dbReference>
<evidence type="ECO:0000256" key="4">
    <source>
        <dbReference type="ARBA" id="ARBA00022825"/>
    </source>
</evidence>
<dbReference type="Pfam" id="PF22148">
    <property type="entry name" value="Fervidolysin_NPro-like"/>
    <property type="match status" value="1"/>
</dbReference>
<keyword evidence="3 6" id="KW-0378">Hydrolase</keyword>
<dbReference type="GO" id="GO:0016485">
    <property type="term" value="P:protein processing"/>
    <property type="evidence" value="ECO:0007669"/>
    <property type="project" value="TreeGrafter"/>
</dbReference>
<evidence type="ECO:0000256" key="3">
    <source>
        <dbReference type="ARBA" id="ARBA00022801"/>
    </source>
</evidence>
<dbReference type="PRINTS" id="PR00723">
    <property type="entry name" value="SUBTILISIN"/>
</dbReference>
<organism evidence="11 12">
    <name type="scientific">Paenibacillus sophorae</name>
    <dbReference type="NCBI Taxonomy" id="1333845"/>
    <lineage>
        <taxon>Bacteria</taxon>
        <taxon>Bacillati</taxon>
        <taxon>Bacillota</taxon>
        <taxon>Bacilli</taxon>
        <taxon>Bacillales</taxon>
        <taxon>Paenibacillaceae</taxon>
        <taxon>Paenibacillus</taxon>
    </lineage>
</organism>
<dbReference type="EMBL" id="CP076607">
    <property type="protein sequence ID" value="QWU13202.1"/>
    <property type="molecule type" value="Genomic_DNA"/>
</dbReference>
<dbReference type="Proteomes" id="UP000683429">
    <property type="component" value="Chromosome"/>
</dbReference>
<gene>
    <name evidence="10" type="ORF">KP014_14350</name>
    <name evidence="11" type="ORF">SAMN04487895_11715</name>
</gene>
<dbReference type="InterPro" id="IPR023828">
    <property type="entry name" value="Peptidase_S8_Ser-AS"/>
</dbReference>
<protein>
    <submittedName>
        <fullName evidence="10">S8 family serine peptidase</fullName>
    </submittedName>
    <submittedName>
        <fullName evidence="11">Subtilase family protein</fullName>
    </submittedName>
</protein>
<dbReference type="InterPro" id="IPR022398">
    <property type="entry name" value="Peptidase_S8_His-AS"/>
</dbReference>
<evidence type="ECO:0000256" key="1">
    <source>
        <dbReference type="ARBA" id="ARBA00011073"/>
    </source>
</evidence>
<dbReference type="PROSITE" id="PS51892">
    <property type="entry name" value="SUBTILASE"/>
    <property type="match status" value="1"/>
</dbReference>
<comment type="similarity">
    <text evidence="1 6 7">Belongs to the peptidase S8 family.</text>
</comment>
<dbReference type="InterPro" id="IPR054399">
    <property type="entry name" value="Fervidolysin-like_N_prodom"/>
</dbReference>
<feature type="domain" description="Peptidase S8/S53" evidence="8">
    <location>
        <begin position="220"/>
        <end position="534"/>
    </location>
</feature>
<dbReference type="InterPro" id="IPR034054">
    <property type="entry name" value="Pep_S8_PrcA"/>
</dbReference>